<dbReference type="Gene3D" id="3.40.1170.10">
    <property type="entry name" value="DNA repair protein MutS, domain I"/>
    <property type="match status" value="1"/>
</dbReference>
<dbReference type="EMBL" id="JBEWZF010000001">
    <property type="protein sequence ID" value="MFL0297467.1"/>
    <property type="molecule type" value="Genomic_DNA"/>
</dbReference>
<evidence type="ECO:0000256" key="1">
    <source>
        <dbReference type="ARBA" id="ARBA00006271"/>
    </source>
</evidence>
<dbReference type="PANTHER" id="PTHR11361:SF34">
    <property type="entry name" value="DNA MISMATCH REPAIR PROTEIN MSH1, MITOCHONDRIAL"/>
    <property type="match status" value="1"/>
</dbReference>
<dbReference type="Pfam" id="PF05190">
    <property type="entry name" value="MutS_IV"/>
    <property type="match status" value="1"/>
</dbReference>
<organism evidence="13 14">
    <name type="scientific">Aquirufa novilacunae</name>
    <dbReference type="NCBI Taxonomy" id="3139305"/>
    <lineage>
        <taxon>Bacteria</taxon>
        <taxon>Pseudomonadati</taxon>
        <taxon>Bacteroidota</taxon>
        <taxon>Cytophagia</taxon>
        <taxon>Cytophagales</taxon>
        <taxon>Flectobacillaceae</taxon>
        <taxon>Aquirufa</taxon>
    </lineage>
</organism>
<dbReference type="Pfam" id="PF05192">
    <property type="entry name" value="MutS_III"/>
    <property type="match status" value="1"/>
</dbReference>
<dbReference type="Gene3D" id="3.40.50.300">
    <property type="entry name" value="P-loop containing nucleotide triphosphate hydrolases"/>
    <property type="match status" value="1"/>
</dbReference>
<dbReference type="SUPFAM" id="SSF52540">
    <property type="entry name" value="P-loop containing nucleoside triphosphate hydrolases"/>
    <property type="match status" value="1"/>
</dbReference>
<comment type="similarity">
    <text evidence="1 9 10">Belongs to the DNA mismatch repair MutS family.</text>
</comment>
<reference evidence="13 14" key="1">
    <citation type="submission" date="2024-07" db="EMBL/GenBank/DDBJ databases">
        <authorList>
            <person name="Pitt A."/>
            <person name="Hahn M.W."/>
        </authorList>
    </citation>
    <scope>NUCLEOTIDE SEQUENCE [LARGE SCALE GENOMIC DNA]</scope>
    <source>
        <strain evidence="13 14">2-BAHN-186B</strain>
    </source>
</reference>
<evidence type="ECO:0000256" key="5">
    <source>
        <dbReference type="ARBA" id="ARBA00022840"/>
    </source>
</evidence>
<dbReference type="SUPFAM" id="SSF53150">
    <property type="entry name" value="DNA repair protein MutS, domain II"/>
    <property type="match status" value="1"/>
</dbReference>
<dbReference type="SUPFAM" id="SSF55271">
    <property type="entry name" value="DNA repair protein MutS, domain I"/>
    <property type="match status" value="1"/>
</dbReference>
<evidence type="ECO:0000256" key="9">
    <source>
        <dbReference type="HAMAP-Rule" id="MF_00096"/>
    </source>
</evidence>
<dbReference type="SMART" id="SM00534">
    <property type="entry name" value="MUTSac"/>
    <property type="match status" value="1"/>
</dbReference>
<dbReference type="InterPro" id="IPR007695">
    <property type="entry name" value="DNA_mismatch_repair_MutS-lik_N"/>
</dbReference>
<dbReference type="PANTHER" id="PTHR11361">
    <property type="entry name" value="DNA MISMATCH REPAIR PROTEIN MUTS FAMILY MEMBER"/>
    <property type="match status" value="1"/>
</dbReference>
<keyword evidence="7 9" id="KW-0234">DNA repair</keyword>
<dbReference type="CDD" id="cd03284">
    <property type="entry name" value="ABC_MutS1"/>
    <property type="match status" value="1"/>
</dbReference>
<dbReference type="InterPro" id="IPR007696">
    <property type="entry name" value="DNA_mismatch_repair_MutS_core"/>
</dbReference>
<dbReference type="InterPro" id="IPR036678">
    <property type="entry name" value="MutS_con_dom_sf"/>
</dbReference>
<feature type="region of interest" description="Disordered" evidence="11">
    <location>
        <begin position="1"/>
        <end position="21"/>
    </location>
</feature>
<evidence type="ECO:0000256" key="6">
    <source>
        <dbReference type="ARBA" id="ARBA00023125"/>
    </source>
</evidence>
<proteinExistence type="inferred from homology"/>
<dbReference type="InterPro" id="IPR017261">
    <property type="entry name" value="DNA_mismatch_repair_MutS/MSH"/>
</dbReference>
<dbReference type="InterPro" id="IPR007860">
    <property type="entry name" value="DNA_mmatch_repair_MutS_con_dom"/>
</dbReference>
<evidence type="ECO:0000256" key="10">
    <source>
        <dbReference type="RuleBase" id="RU003756"/>
    </source>
</evidence>
<dbReference type="Pfam" id="PF00488">
    <property type="entry name" value="MutS_V"/>
    <property type="match status" value="1"/>
</dbReference>
<keyword evidence="4 9" id="KW-0227">DNA damage</keyword>
<dbReference type="RefSeq" id="WP_406800134.1">
    <property type="nucleotide sequence ID" value="NZ_JBEWZF010000001.1"/>
</dbReference>
<dbReference type="InterPro" id="IPR007861">
    <property type="entry name" value="DNA_mismatch_repair_MutS_clamp"/>
</dbReference>
<dbReference type="NCBIfam" id="TIGR01070">
    <property type="entry name" value="mutS1"/>
    <property type="match status" value="1"/>
</dbReference>
<evidence type="ECO:0000256" key="4">
    <source>
        <dbReference type="ARBA" id="ARBA00022763"/>
    </source>
</evidence>
<feature type="binding site" evidence="9">
    <location>
        <begin position="632"/>
        <end position="639"/>
    </location>
    <ligand>
        <name>ATP</name>
        <dbReference type="ChEBI" id="CHEBI:30616"/>
    </ligand>
</feature>
<dbReference type="Proteomes" id="UP001623553">
    <property type="component" value="Unassembled WGS sequence"/>
</dbReference>
<keyword evidence="5 9" id="KW-0067">ATP-binding</keyword>
<comment type="function">
    <text evidence="8 9">This protein is involved in the repair of mismatches in DNA. It is possible that it carries out the mismatch recognition step. This protein has a weak ATPase activity.</text>
</comment>
<dbReference type="PIRSF" id="PIRSF037677">
    <property type="entry name" value="DNA_mis_repair_Msh6"/>
    <property type="match status" value="1"/>
</dbReference>
<dbReference type="Pfam" id="PF05188">
    <property type="entry name" value="MutS_II"/>
    <property type="match status" value="1"/>
</dbReference>
<evidence type="ECO:0000313" key="14">
    <source>
        <dbReference type="Proteomes" id="UP001623553"/>
    </source>
</evidence>
<dbReference type="InterPro" id="IPR045076">
    <property type="entry name" value="MutS"/>
</dbReference>
<dbReference type="HAMAP" id="MF_00096">
    <property type="entry name" value="MutS"/>
    <property type="match status" value="1"/>
</dbReference>
<dbReference type="InterPro" id="IPR027417">
    <property type="entry name" value="P-loop_NTPase"/>
</dbReference>
<dbReference type="SMART" id="SM00533">
    <property type="entry name" value="MUTSd"/>
    <property type="match status" value="1"/>
</dbReference>
<dbReference type="InterPro" id="IPR005748">
    <property type="entry name" value="DNA_mismatch_repair_MutS"/>
</dbReference>
<dbReference type="Gene3D" id="1.10.1420.10">
    <property type="match status" value="2"/>
</dbReference>
<evidence type="ECO:0000313" key="13">
    <source>
        <dbReference type="EMBL" id="MFL0297467.1"/>
    </source>
</evidence>
<dbReference type="Gene3D" id="3.30.420.110">
    <property type="entry name" value="MutS, connector domain"/>
    <property type="match status" value="1"/>
</dbReference>
<feature type="domain" description="DNA mismatch repair proteins mutS family" evidence="12">
    <location>
        <begin position="706"/>
        <end position="722"/>
    </location>
</feature>
<evidence type="ECO:0000256" key="8">
    <source>
        <dbReference type="ARBA" id="ARBA00024647"/>
    </source>
</evidence>
<comment type="caution">
    <text evidence="13">The sequence shown here is derived from an EMBL/GenBank/DDBJ whole genome shotgun (WGS) entry which is preliminary data.</text>
</comment>
<dbReference type="Pfam" id="PF01624">
    <property type="entry name" value="MutS_I"/>
    <property type="match status" value="1"/>
</dbReference>
<evidence type="ECO:0000256" key="7">
    <source>
        <dbReference type="ARBA" id="ARBA00023204"/>
    </source>
</evidence>
<keyword evidence="14" id="KW-1185">Reference proteome</keyword>
<evidence type="ECO:0000256" key="11">
    <source>
        <dbReference type="SAM" id="MobiDB-lite"/>
    </source>
</evidence>
<dbReference type="NCBIfam" id="NF003810">
    <property type="entry name" value="PRK05399.1"/>
    <property type="match status" value="1"/>
</dbReference>
<dbReference type="InterPro" id="IPR000432">
    <property type="entry name" value="DNA_mismatch_repair_MutS_C"/>
</dbReference>
<evidence type="ECO:0000256" key="3">
    <source>
        <dbReference type="ARBA" id="ARBA00022741"/>
    </source>
</evidence>
<protein>
    <recommendedName>
        <fullName evidence="2 9">DNA mismatch repair protein MutS</fullName>
    </recommendedName>
</protein>
<dbReference type="PROSITE" id="PS00486">
    <property type="entry name" value="DNA_MISMATCH_REPAIR_2"/>
    <property type="match status" value="1"/>
</dbReference>
<keyword evidence="3 9" id="KW-0547">Nucleotide-binding</keyword>
<accession>A0ABW8TYI5</accession>
<evidence type="ECO:0000259" key="12">
    <source>
        <dbReference type="PROSITE" id="PS00486"/>
    </source>
</evidence>
<dbReference type="InterPro" id="IPR036187">
    <property type="entry name" value="DNA_mismatch_repair_MutS_sf"/>
</dbReference>
<evidence type="ECO:0000256" key="2">
    <source>
        <dbReference type="ARBA" id="ARBA00021982"/>
    </source>
</evidence>
<dbReference type="SUPFAM" id="SSF48334">
    <property type="entry name" value="DNA repair protein MutS, domain III"/>
    <property type="match status" value="1"/>
</dbReference>
<gene>
    <name evidence="9 13" type="primary">mutS</name>
    <name evidence="13" type="ORF">AAE961_01130</name>
</gene>
<name>A0ABW8TYI5_9BACT</name>
<keyword evidence="6 9" id="KW-0238">DNA-binding</keyword>
<dbReference type="InterPro" id="IPR016151">
    <property type="entry name" value="DNA_mismatch_repair_MutS_N"/>
</dbReference>
<sequence>MEKKYLARKADNGEEPLKKGETPLSRQFNQIKAKYPGAILLFRVGDFYETFGQDAVKASKILGIVLTRRNNGNADAELAGFPHHSLDTYLPKLVRAGERVAICDQLEDPATVKGIVKRGVTELVTPGVSFNDQVLDNKRNNYVAAISLDEKSSTYGIALLDISTGEFMCSQGPLAYIQKLVQSFLPAEILYPKKHRNAFIDAFGEQFHSFTMEEWIFTHEFTYPLLTQHFKTKNLKGFGIENSPLGIISAGVILHYLAETEHRAIGHISSIQRIEEDKYVWLDRFTIRNLELIHPTQEGGVPLISLIDQTLTAMGGRLLRKWLVLPLKELKTIEQRQEGVAGLLASSSLLDQVSDLLKPIGDVERMISKVAAGRINPRELNALKKALQQIPEIKALLSVSTSLSLSGLAASLDSCTELVEKIDTILREDPPVLMHQGGMIKSGYLAELDELHGLSSSGKNFLADIQKREIERTGITSLKVSYNKVFGYYLEVTNAHKDRVPPEWIRKQTLVNAERYITEELKVYEEKILSAEDKISVIEFRLFQELVQSALSYITQIQQNALGIATLDVLASFATVAKKNNYVRPALNETEIIDIKGGRHPVIEKQLPAGENYVPNDIYLDDRTQQIMMITGPNMAGKSALLRQTALIVLLAQMGSYVPAESANLGLVDKVFTRVGASDNLSKGESTFMVEMTETAAILNNLSSRSLVLLDEIGRGTSTYDGVSMAWAIAEHLHNHPVHKAKTLFATHYHELNELTQDFPRIQNFHVSVKEVGNKIIFLRKLLPGGSAHSFGIHVAQLAGMPTSLVLRAHEILQNLEKDHVLEDNIDKLKEMPKANYQMSLFGAEIPEGLQKIEDQLKELDVNSLSPIEALLKLNELKRLL</sequence>